<protein>
    <recommendedName>
        <fullName evidence="4">Polyketide synthase-like phosphopantetheine-binding domain-containing protein</fullName>
    </recommendedName>
</protein>
<comment type="similarity">
    <text evidence="1">Belongs to the ATP-dependent AMP-binding enzyme family.</text>
</comment>
<dbReference type="Gene3D" id="3.30.300.30">
    <property type="match status" value="1"/>
</dbReference>
<dbReference type="SMART" id="SM00823">
    <property type="entry name" value="PKS_PP"/>
    <property type="match status" value="1"/>
</dbReference>
<sequence length="614" mass="68581">MAAIVRITASETFHGKQATIVRHREVAKLERESEPETTDSLIRRRAKLLGDTPLMYYLHSGIEYVGYSIRQLDVFAYRVAQKLCSRLPARTSSSQKPIVVSILGPSDLNYLVMFWGLSKLGHSVLFLSTRISLEAYVSLLERAESKCIVIDKEYQNTADDLSGRTPGFQVDYIAQEDWYNFPIEDDEQIDTNLTPTLDPVQEAKYVFYGAPYALKILAETEEGIQALARFKLVLFSGSPCPDSLGDKLVANGVHLISQYGSTETGHLMTSERPREDKLWDSVRPSEALKPFLRFEEKSPGLYESVVLDGWPSKVTSNRPDGSYATEDLFTKHPDLEGYKYCARLDDITMLVNGKKVIPLALEGSVRQDPAVAEVVVFGAQRDSIGMIVILTEDGAALSRDQLNDQIWPRVEKAQTEMSAFGQLSREMVVLLPPDTQYPRTDKGTVIRQAVYRTFADLIKNTYNDQATGELLCLTEPELKEFLQEQLQIILSSRARSLLNEDADFFNIGMDSLQTTQLRSIIIRRIDRGGKELGLNLAFDHPSINVLAKYLLSLRSGVSGDSQSVEDGMKILIEKYSVFQQHEPLPNGLHGRCVVLTVASGSLGSHTAAKLALRT</sequence>
<organism evidence="5 6">
    <name type="scientific">Talaromyces atroroseus</name>
    <dbReference type="NCBI Taxonomy" id="1441469"/>
    <lineage>
        <taxon>Eukaryota</taxon>
        <taxon>Fungi</taxon>
        <taxon>Dikarya</taxon>
        <taxon>Ascomycota</taxon>
        <taxon>Pezizomycotina</taxon>
        <taxon>Eurotiomycetes</taxon>
        <taxon>Eurotiomycetidae</taxon>
        <taxon>Eurotiales</taxon>
        <taxon>Trichocomaceae</taxon>
        <taxon>Talaromyces</taxon>
        <taxon>Talaromyces sect. Trachyspermi</taxon>
    </lineage>
</organism>
<dbReference type="Pfam" id="PF00550">
    <property type="entry name" value="PP-binding"/>
    <property type="match status" value="1"/>
</dbReference>
<dbReference type="PANTHER" id="PTHR43201:SF8">
    <property type="entry name" value="ACYL-COA SYNTHETASE FAMILY MEMBER 3"/>
    <property type="match status" value="1"/>
</dbReference>
<dbReference type="InterPro" id="IPR042099">
    <property type="entry name" value="ANL_N_sf"/>
</dbReference>
<gene>
    <name evidence="5" type="ORF">UA08_08984</name>
</gene>
<evidence type="ECO:0000256" key="1">
    <source>
        <dbReference type="ARBA" id="ARBA00006432"/>
    </source>
</evidence>
<dbReference type="PANTHER" id="PTHR43201">
    <property type="entry name" value="ACYL-COA SYNTHETASE"/>
    <property type="match status" value="1"/>
</dbReference>
<dbReference type="InterPro" id="IPR036736">
    <property type="entry name" value="ACP-like_sf"/>
</dbReference>
<dbReference type="GO" id="GO:0031956">
    <property type="term" value="F:medium-chain fatty acid-CoA ligase activity"/>
    <property type="evidence" value="ECO:0007669"/>
    <property type="project" value="TreeGrafter"/>
</dbReference>
<dbReference type="GeneID" id="31008740"/>
<dbReference type="InterPro" id="IPR020806">
    <property type="entry name" value="PKS_PP-bd"/>
</dbReference>
<dbReference type="EMBL" id="LFMY01000018">
    <property type="protein sequence ID" value="OKL55660.1"/>
    <property type="molecule type" value="Genomic_DNA"/>
</dbReference>
<evidence type="ECO:0000313" key="6">
    <source>
        <dbReference type="Proteomes" id="UP000214365"/>
    </source>
</evidence>
<dbReference type="SUPFAM" id="SSF56801">
    <property type="entry name" value="Acetyl-CoA synthetase-like"/>
    <property type="match status" value="1"/>
</dbReference>
<dbReference type="Proteomes" id="UP000214365">
    <property type="component" value="Unassembled WGS sequence"/>
</dbReference>
<evidence type="ECO:0000259" key="4">
    <source>
        <dbReference type="SMART" id="SM00823"/>
    </source>
</evidence>
<dbReference type="InterPro" id="IPR009081">
    <property type="entry name" value="PP-bd_ACP"/>
</dbReference>
<comment type="caution">
    <text evidence="5">The sequence shown here is derived from an EMBL/GenBank/DDBJ whole genome shotgun (WGS) entry which is preliminary data.</text>
</comment>
<reference evidence="5 6" key="1">
    <citation type="submission" date="2015-06" db="EMBL/GenBank/DDBJ databases">
        <title>Talaromyces atroroseus IBT 11181 draft genome.</title>
        <authorList>
            <person name="Rasmussen K.B."/>
            <person name="Rasmussen S."/>
            <person name="Petersen B."/>
            <person name="Sicheritz-Ponten T."/>
            <person name="Mortensen U.H."/>
            <person name="Thrane U."/>
        </authorList>
    </citation>
    <scope>NUCLEOTIDE SEQUENCE [LARGE SCALE GENOMIC DNA]</scope>
    <source>
        <strain evidence="5 6">IBT 11181</strain>
    </source>
</reference>
<dbReference type="GO" id="GO:0031177">
    <property type="term" value="F:phosphopantetheine binding"/>
    <property type="evidence" value="ECO:0007669"/>
    <property type="project" value="InterPro"/>
</dbReference>
<dbReference type="GO" id="GO:0006631">
    <property type="term" value="P:fatty acid metabolic process"/>
    <property type="evidence" value="ECO:0007669"/>
    <property type="project" value="TreeGrafter"/>
</dbReference>
<dbReference type="InterPro" id="IPR045851">
    <property type="entry name" value="AMP-bd_C_sf"/>
</dbReference>
<keyword evidence="6" id="KW-1185">Reference proteome</keyword>
<keyword evidence="3" id="KW-0597">Phosphoprotein</keyword>
<dbReference type="SUPFAM" id="SSF47336">
    <property type="entry name" value="ACP-like"/>
    <property type="match status" value="1"/>
</dbReference>
<evidence type="ECO:0000256" key="2">
    <source>
        <dbReference type="ARBA" id="ARBA00022450"/>
    </source>
</evidence>
<dbReference type="Pfam" id="PF23562">
    <property type="entry name" value="AMP-binding_C_3"/>
    <property type="match status" value="1"/>
</dbReference>
<dbReference type="Gene3D" id="1.10.1200.10">
    <property type="entry name" value="ACP-like"/>
    <property type="match status" value="1"/>
</dbReference>
<dbReference type="Gene3D" id="3.40.50.12780">
    <property type="entry name" value="N-terminal domain of ligase-like"/>
    <property type="match status" value="2"/>
</dbReference>
<dbReference type="RefSeq" id="XP_020115781.1">
    <property type="nucleotide sequence ID" value="XM_020264040.1"/>
</dbReference>
<proteinExistence type="inferred from homology"/>
<dbReference type="STRING" id="1441469.A0A1Q5Q7E2"/>
<dbReference type="OrthoDB" id="429813at2759"/>
<dbReference type="AlphaFoldDB" id="A0A1Q5Q7E2"/>
<name>A0A1Q5Q7E2_TALAT</name>
<accession>A0A1Q5Q7E2</accession>
<keyword evidence="2" id="KW-0596">Phosphopantetheine</keyword>
<evidence type="ECO:0000313" key="5">
    <source>
        <dbReference type="EMBL" id="OKL55660.1"/>
    </source>
</evidence>
<feature type="domain" description="Polyketide synthase-like phosphopantetheine-binding" evidence="4">
    <location>
        <begin position="479"/>
        <end position="554"/>
    </location>
</feature>
<evidence type="ECO:0000256" key="3">
    <source>
        <dbReference type="ARBA" id="ARBA00022553"/>
    </source>
</evidence>